<organism evidence="2 3">
    <name type="scientific">candidate division MSBL1 archaeon SCGC-AAA259A05</name>
    <dbReference type="NCBI Taxonomy" id="1698259"/>
    <lineage>
        <taxon>Archaea</taxon>
        <taxon>Methanobacteriati</taxon>
        <taxon>Methanobacteriota</taxon>
        <taxon>candidate division MSBL1</taxon>
    </lineage>
</organism>
<feature type="transmembrane region" description="Helical" evidence="1">
    <location>
        <begin position="20"/>
        <end position="38"/>
    </location>
</feature>
<dbReference type="Proteomes" id="UP000070163">
    <property type="component" value="Unassembled WGS sequence"/>
</dbReference>
<gene>
    <name evidence="2" type="ORF">AKJ57_01885</name>
</gene>
<accession>A0A133UAM6</accession>
<proteinExistence type="predicted"/>
<sequence>MAVLKSFRPKEKGFFSIDALFAIILLLLTLTTLVNLYSGRRSMARETRERLEGEIIAQKLAGAINIVHASGNPLTLNLHLTENIIGRDYTVQFDEDAREILIKFTGDGQNPSFARASVVVDELDLAGLENVSRKIRVCWGDDNIVEVKNP</sequence>
<evidence type="ECO:0000313" key="2">
    <source>
        <dbReference type="EMBL" id="KXA91243.1"/>
    </source>
</evidence>
<keyword evidence="1" id="KW-1133">Transmembrane helix</keyword>
<dbReference type="EMBL" id="LHXJ01000015">
    <property type="protein sequence ID" value="KXA91243.1"/>
    <property type="molecule type" value="Genomic_DNA"/>
</dbReference>
<dbReference type="AlphaFoldDB" id="A0A133UAM6"/>
<protein>
    <submittedName>
        <fullName evidence="2">Uncharacterized protein</fullName>
    </submittedName>
</protein>
<keyword evidence="1" id="KW-0472">Membrane</keyword>
<keyword evidence="3" id="KW-1185">Reference proteome</keyword>
<reference evidence="2 3" key="1">
    <citation type="journal article" date="2016" name="Sci. Rep.">
        <title>Metabolic traits of an uncultured archaeal lineage -MSBL1- from brine pools of the Red Sea.</title>
        <authorList>
            <person name="Mwirichia R."/>
            <person name="Alam I."/>
            <person name="Rashid M."/>
            <person name="Vinu M."/>
            <person name="Ba-Alawi W."/>
            <person name="Anthony Kamau A."/>
            <person name="Kamanda Ngugi D."/>
            <person name="Goker M."/>
            <person name="Klenk H.P."/>
            <person name="Bajic V."/>
            <person name="Stingl U."/>
        </authorList>
    </citation>
    <scope>NUCLEOTIDE SEQUENCE [LARGE SCALE GENOMIC DNA]</scope>
    <source>
        <strain evidence="2">SCGC-AAA259A05</strain>
    </source>
</reference>
<evidence type="ECO:0000256" key="1">
    <source>
        <dbReference type="SAM" id="Phobius"/>
    </source>
</evidence>
<evidence type="ECO:0000313" key="3">
    <source>
        <dbReference type="Proteomes" id="UP000070163"/>
    </source>
</evidence>
<name>A0A133UAM6_9EURY</name>
<keyword evidence="1" id="KW-0812">Transmembrane</keyword>
<comment type="caution">
    <text evidence="2">The sequence shown here is derived from an EMBL/GenBank/DDBJ whole genome shotgun (WGS) entry which is preliminary data.</text>
</comment>